<evidence type="ECO:0000313" key="2">
    <source>
        <dbReference type="EMBL" id="MPN28260.1"/>
    </source>
</evidence>
<sequence length="94" mass="10234">MRNGGAFNAIVFGHHRSSFICNQEDQDFIQGETHQRHPDTAGQGVDNDSGDAPGPVVEDISIQSLGPFQGQEENVDCQTHRDEPNCDWRTPGGG</sequence>
<reference evidence="2" key="1">
    <citation type="submission" date="2019-08" db="EMBL/GenBank/DDBJ databases">
        <authorList>
            <person name="Kucharzyk K."/>
            <person name="Murdoch R.W."/>
            <person name="Higgins S."/>
            <person name="Loffler F."/>
        </authorList>
    </citation>
    <scope>NUCLEOTIDE SEQUENCE</scope>
</reference>
<dbReference type="EMBL" id="VSSQ01078486">
    <property type="protein sequence ID" value="MPN28260.1"/>
    <property type="molecule type" value="Genomic_DNA"/>
</dbReference>
<accession>A0A645GPV7</accession>
<protein>
    <submittedName>
        <fullName evidence="2">Uncharacterized protein</fullName>
    </submittedName>
</protein>
<feature type="region of interest" description="Disordered" evidence="1">
    <location>
        <begin position="28"/>
        <end position="94"/>
    </location>
</feature>
<comment type="caution">
    <text evidence="2">The sequence shown here is derived from an EMBL/GenBank/DDBJ whole genome shotgun (WGS) entry which is preliminary data.</text>
</comment>
<proteinExistence type="predicted"/>
<name>A0A645GPV7_9ZZZZ</name>
<dbReference type="AlphaFoldDB" id="A0A645GPV7"/>
<organism evidence="2">
    <name type="scientific">bioreactor metagenome</name>
    <dbReference type="NCBI Taxonomy" id="1076179"/>
    <lineage>
        <taxon>unclassified sequences</taxon>
        <taxon>metagenomes</taxon>
        <taxon>ecological metagenomes</taxon>
    </lineage>
</organism>
<evidence type="ECO:0000256" key="1">
    <source>
        <dbReference type="SAM" id="MobiDB-lite"/>
    </source>
</evidence>
<gene>
    <name evidence="2" type="ORF">SDC9_175701</name>
</gene>